<dbReference type="NCBIfam" id="TIGR02492">
    <property type="entry name" value="flgK_ends"/>
    <property type="match status" value="1"/>
</dbReference>
<name>A0ABT6N3H5_9SPHN</name>
<dbReference type="RefSeq" id="WP_281044898.1">
    <property type="nucleotide sequence ID" value="NZ_JARYGZ010000001.1"/>
</dbReference>
<evidence type="ECO:0000256" key="3">
    <source>
        <dbReference type="ARBA" id="ARBA00009677"/>
    </source>
</evidence>
<evidence type="ECO:0000256" key="4">
    <source>
        <dbReference type="ARBA" id="ARBA00016244"/>
    </source>
</evidence>
<keyword evidence="10" id="KW-1185">Reference proteome</keyword>
<reference evidence="9" key="1">
    <citation type="submission" date="2023-04" db="EMBL/GenBank/DDBJ databases">
        <title>Sphingomonas sp. MAHUQ-71 isolated from rice field.</title>
        <authorList>
            <person name="Huq M.A."/>
        </authorList>
    </citation>
    <scope>NUCLEOTIDE SEQUENCE</scope>
    <source>
        <strain evidence="9">MAHUQ-71</strain>
    </source>
</reference>
<gene>
    <name evidence="9" type="primary">flgK</name>
    <name evidence="9" type="ORF">QGN17_12970</name>
</gene>
<feature type="domain" description="Flagellar hook-associated protein FlgK helical" evidence="8">
    <location>
        <begin position="96"/>
        <end position="325"/>
    </location>
</feature>
<sequence>MSDLLGIGASGVRSYQTALSAIGQNVSNADTPGYTRRTVTLTENYAANGGLTSTDTTQFNGVSTASVNRAWNDYQAQASRSAAGEAGSADAIYTWLSNAETSLNDTANGVGQSATAFFSAGTALAGDPNSTANQQSFLSTLSQTATAFNTTASSLASVSSGIATDATTTVQSINSTLDQIDKINLQLKSSQTGSSQAADLADQRDSLLDSLSSNIGINVSLDDKGAATVTLANTSQQLTASVGTAGTRFAVTSGANGALALQAIQNGASTSVTNPGGKLGGLVQSASTVADRRTQLDKMASDFTAAVNAWQAQGQTSSGATGGALLSGTTAATIKITTSDTSTIASASSSASNGNLLTLSSLQGSTGLEQTWSSMVTVQGQAVASAKSADTAATSVASSTMDARNATSGVDLNTEAAELIRYQQAYSGAAKVIQTAQTTMQSILDLF</sequence>
<dbReference type="Pfam" id="PF22638">
    <property type="entry name" value="FlgK_D1"/>
    <property type="match status" value="1"/>
</dbReference>
<dbReference type="InterPro" id="IPR053927">
    <property type="entry name" value="FlgK_helical"/>
</dbReference>
<evidence type="ECO:0000256" key="1">
    <source>
        <dbReference type="ARBA" id="ARBA00004365"/>
    </source>
</evidence>
<dbReference type="InterPro" id="IPR010930">
    <property type="entry name" value="Flg_bb/hook_C_dom"/>
</dbReference>
<dbReference type="EMBL" id="JARYGZ010000001">
    <property type="protein sequence ID" value="MDH7639643.1"/>
    <property type="molecule type" value="Genomic_DNA"/>
</dbReference>
<comment type="subcellular location">
    <subcellularLocation>
        <location evidence="1">Bacterial flagellum</location>
    </subcellularLocation>
    <subcellularLocation>
        <location evidence="2">Secreted</location>
    </subcellularLocation>
</comment>
<evidence type="ECO:0000256" key="6">
    <source>
        <dbReference type="ARBA" id="ARBA00023143"/>
    </source>
</evidence>
<keyword evidence="9" id="KW-0969">Cilium</keyword>
<dbReference type="SUPFAM" id="SSF64518">
    <property type="entry name" value="Phase 1 flagellin"/>
    <property type="match status" value="1"/>
</dbReference>
<feature type="domain" description="Flagellar basal-body/hook protein C-terminal" evidence="7">
    <location>
        <begin position="407"/>
        <end position="446"/>
    </location>
</feature>
<evidence type="ECO:0000313" key="9">
    <source>
        <dbReference type="EMBL" id="MDH7639643.1"/>
    </source>
</evidence>
<evidence type="ECO:0000313" key="10">
    <source>
        <dbReference type="Proteomes" id="UP001160625"/>
    </source>
</evidence>
<protein>
    <recommendedName>
        <fullName evidence="4">Flagellar hook-associated protein 1</fullName>
    </recommendedName>
</protein>
<dbReference type="PANTHER" id="PTHR30033">
    <property type="entry name" value="FLAGELLAR HOOK-ASSOCIATED PROTEIN 1"/>
    <property type="match status" value="1"/>
</dbReference>
<evidence type="ECO:0000259" key="7">
    <source>
        <dbReference type="Pfam" id="PF06429"/>
    </source>
</evidence>
<accession>A0ABT6N3H5</accession>
<organism evidence="9 10">
    <name type="scientific">Sphingomonas oryzagri</name>
    <dbReference type="NCBI Taxonomy" id="3042314"/>
    <lineage>
        <taxon>Bacteria</taxon>
        <taxon>Pseudomonadati</taxon>
        <taxon>Pseudomonadota</taxon>
        <taxon>Alphaproteobacteria</taxon>
        <taxon>Sphingomonadales</taxon>
        <taxon>Sphingomonadaceae</taxon>
        <taxon>Sphingomonas</taxon>
    </lineage>
</organism>
<evidence type="ECO:0000256" key="2">
    <source>
        <dbReference type="ARBA" id="ARBA00004613"/>
    </source>
</evidence>
<evidence type="ECO:0000256" key="5">
    <source>
        <dbReference type="ARBA" id="ARBA00022525"/>
    </source>
</evidence>
<dbReference type="PANTHER" id="PTHR30033:SF1">
    <property type="entry name" value="FLAGELLAR HOOK-ASSOCIATED PROTEIN 1"/>
    <property type="match status" value="1"/>
</dbReference>
<keyword evidence="5" id="KW-0964">Secreted</keyword>
<dbReference type="InterPro" id="IPR002371">
    <property type="entry name" value="FlgK"/>
</dbReference>
<keyword evidence="9" id="KW-0282">Flagellum</keyword>
<proteinExistence type="inferred from homology"/>
<comment type="caution">
    <text evidence="9">The sequence shown here is derived from an EMBL/GenBank/DDBJ whole genome shotgun (WGS) entry which is preliminary data.</text>
</comment>
<dbReference type="Pfam" id="PF06429">
    <property type="entry name" value="Flg_bbr_C"/>
    <property type="match status" value="1"/>
</dbReference>
<keyword evidence="6" id="KW-0975">Bacterial flagellum</keyword>
<comment type="similarity">
    <text evidence="3">Belongs to the flagella basal body rod proteins family.</text>
</comment>
<evidence type="ECO:0000259" key="8">
    <source>
        <dbReference type="Pfam" id="PF22638"/>
    </source>
</evidence>
<dbReference type="Proteomes" id="UP001160625">
    <property type="component" value="Unassembled WGS sequence"/>
</dbReference>
<keyword evidence="9" id="KW-0966">Cell projection</keyword>